<feature type="signal peptide" evidence="12">
    <location>
        <begin position="1"/>
        <end position="16"/>
    </location>
</feature>
<feature type="compositionally biased region" description="Gly residues" evidence="10">
    <location>
        <begin position="217"/>
        <end position="228"/>
    </location>
</feature>
<dbReference type="PROSITE" id="PS52012">
    <property type="entry name" value="CFEM"/>
    <property type="match status" value="1"/>
</dbReference>
<feature type="chain" id="PRO_5040117935" description="CFEM domain-containing protein" evidence="12">
    <location>
        <begin position="17"/>
        <end position="387"/>
    </location>
</feature>
<dbReference type="OrthoDB" id="5426355at2759"/>
<proteinExistence type="inferred from homology"/>
<keyword evidence="11" id="KW-0812">Transmembrane</keyword>
<keyword evidence="7" id="KW-1015">Disulfide bond</keyword>
<organism evidence="14 15">
    <name type="scientific">Polyplosphaeria fusca</name>
    <dbReference type="NCBI Taxonomy" id="682080"/>
    <lineage>
        <taxon>Eukaryota</taxon>
        <taxon>Fungi</taxon>
        <taxon>Dikarya</taxon>
        <taxon>Ascomycota</taxon>
        <taxon>Pezizomycotina</taxon>
        <taxon>Dothideomycetes</taxon>
        <taxon>Pleosporomycetidae</taxon>
        <taxon>Pleosporales</taxon>
        <taxon>Tetraplosphaeriaceae</taxon>
        <taxon>Polyplosphaeria</taxon>
    </lineage>
</organism>
<feature type="compositionally biased region" description="Low complexity" evidence="10">
    <location>
        <begin position="107"/>
        <end position="130"/>
    </location>
</feature>
<keyword evidence="5" id="KW-0336">GPI-anchor</keyword>
<dbReference type="AlphaFoldDB" id="A0A9P4RAJ0"/>
<dbReference type="EMBL" id="ML996100">
    <property type="protein sequence ID" value="KAF2740320.1"/>
    <property type="molecule type" value="Genomic_DNA"/>
</dbReference>
<evidence type="ECO:0000256" key="4">
    <source>
        <dbReference type="ARBA" id="ARBA00022525"/>
    </source>
</evidence>
<evidence type="ECO:0000256" key="12">
    <source>
        <dbReference type="SAM" id="SignalP"/>
    </source>
</evidence>
<evidence type="ECO:0000256" key="9">
    <source>
        <dbReference type="PROSITE-ProRule" id="PRU01356"/>
    </source>
</evidence>
<feature type="region of interest" description="Disordered" evidence="10">
    <location>
        <begin position="189"/>
        <end position="297"/>
    </location>
</feature>
<keyword evidence="11" id="KW-0472">Membrane</keyword>
<keyword evidence="6 12" id="KW-0732">Signal</keyword>
<comment type="similarity">
    <text evidence="3">Belongs to the RBT5 family.</text>
</comment>
<keyword evidence="15" id="KW-1185">Reference proteome</keyword>
<keyword evidence="5" id="KW-0325">Glycoprotein</keyword>
<comment type="subcellular location">
    <subcellularLocation>
        <location evidence="1">Membrane</location>
        <topology evidence="1">Lipid-anchor</topology>
        <topology evidence="1">GPI-anchor</topology>
    </subcellularLocation>
    <subcellularLocation>
        <location evidence="2">Secreted</location>
    </subcellularLocation>
</comment>
<evidence type="ECO:0000256" key="2">
    <source>
        <dbReference type="ARBA" id="ARBA00004613"/>
    </source>
</evidence>
<feature type="domain" description="CFEM" evidence="13">
    <location>
        <begin position="1"/>
        <end position="123"/>
    </location>
</feature>
<dbReference type="Proteomes" id="UP000799444">
    <property type="component" value="Unassembled WGS sequence"/>
</dbReference>
<evidence type="ECO:0000256" key="5">
    <source>
        <dbReference type="ARBA" id="ARBA00022622"/>
    </source>
</evidence>
<gene>
    <name evidence="14" type="ORF">EJ04DRAFT_548380</name>
</gene>
<evidence type="ECO:0000313" key="15">
    <source>
        <dbReference type="Proteomes" id="UP000799444"/>
    </source>
</evidence>
<evidence type="ECO:0000256" key="11">
    <source>
        <dbReference type="SAM" id="Phobius"/>
    </source>
</evidence>
<keyword evidence="8" id="KW-0449">Lipoprotein</keyword>
<evidence type="ECO:0000256" key="3">
    <source>
        <dbReference type="ARBA" id="ARBA00010031"/>
    </source>
</evidence>
<evidence type="ECO:0000259" key="13">
    <source>
        <dbReference type="PROSITE" id="PS52012"/>
    </source>
</evidence>
<reference evidence="14" key="1">
    <citation type="journal article" date="2020" name="Stud. Mycol.">
        <title>101 Dothideomycetes genomes: a test case for predicting lifestyles and emergence of pathogens.</title>
        <authorList>
            <person name="Haridas S."/>
            <person name="Albert R."/>
            <person name="Binder M."/>
            <person name="Bloem J."/>
            <person name="Labutti K."/>
            <person name="Salamov A."/>
            <person name="Andreopoulos B."/>
            <person name="Baker S."/>
            <person name="Barry K."/>
            <person name="Bills G."/>
            <person name="Bluhm B."/>
            <person name="Cannon C."/>
            <person name="Castanera R."/>
            <person name="Culley D."/>
            <person name="Daum C."/>
            <person name="Ezra D."/>
            <person name="Gonzalez J."/>
            <person name="Henrissat B."/>
            <person name="Kuo A."/>
            <person name="Liang C."/>
            <person name="Lipzen A."/>
            <person name="Lutzoni F."/>
            <person name="Magnuson J."/>
            <person name="Mondo S."/>
            <person name="Nolan M."/>
            <person name="Ohm R."/>
            <person name="Pangilinan J."/>
            <person name="Park H.-J."/>
            <person name="Ramirez L."/>
            <person name="Alfaro M."/>
            <person name="Sun H."/>
            <person name="Tritt A."/>
            <person name="Yoshinaga Y."/>
            <person name="Zwiers L.-H."/>
            <person name="Turgeon B."/>
            <person name="Goodwin S."/>
            <person name="Spatafora J."/>
            <person name="Crous P."/>
            <person name="Grigoriev I."/>
        </authorList>
    </citation>
    <scope>NUCLEOTIDE SEQUENCE</scope>
    <source>
        <strain evidence="14">CBS 125425</strain>
    </source>
</reference>
<protein>
    <recommendedName>
        <fullName evidence="13">CFEM domain-containing protein</fullName>
    </recommendedName>
</protein>
<feature type="region of interest" description="Disordered" evidence="10">
    <location>
        <begin position="313"/>
        <end position="387"/>
    </location>
</feature>
<keyword evidence="11" id="KW-1133">Transmembrane helix</keyword>
<evidence type="ECO:0000256" key="6">
    <source>
        <dbReference type="ARBA" id="ARBA00022729"/>
    </source>
</evidence>
<dbReference type="GO" id="GO:0005576">
    <property type="term" value="C:extracellular region"/>
    <property type="evidence" value="ECO:0007669"/>
    <property type="project" value="UniProtKB-SubCell"/>
</dbReference>
<dbReference type="InterPro" id="IPR008427">
    <property type="entry name" value="Extracellular_membr_CFEM_dom"/>
</dbReference>
<keyword evidence="4" id="KW-0964">Secreted</keyword>
<feature type="compositionally biased region" description="Polar residues" evidence="10">
    <location>
        <begin position="244"/>
        <end position="260"/>
    </location>
</feature>
<sequence>MKKLALLLAAAALATAQSVIDYSKLPQCARGCTVLQQAESNCLPPAAPVSQQAIYQSCVCQSTLLTQLHASGSQCQQTGCSSDDAQKISQYYIALCNGPVVQPPATTTTATGTGTATTTSSTATGTANSEGAGGNKVATSQEKPSWFSSHWKWVVMVIVIALAIIIFWVGGVFIRRRFNRKKDAERANLAARDAPYTPSSKSVQPQGPTPPMTMSGGRSGMGMDGNVGGIAPPRRASRTRSRTNTLQSLGMNNESRTSIPQPVVWGPHQHLAHVRNGNGSPNGSVPPSPTFPQKNHVMRNPDAVRSEPRFANYSVPEDEPTSQGTPGHVNFQEDRPHTAIGGGMRDGPGRSLHSVRSDPVLPPHVEALSAEICEPSPIKSKPNKLHK</sequence>
<evidence type="ECO:0000256" key="10">
    <source>
        <dbReference type="SAM" id="MobiDB-lite"/>
    </source>
</evidence>
<evidence type="ECO:0000256" key="7">
    <source>
        <dbReference type="ARBA" id="ARBA00023157"/>
    </source>
</evidence>
<feature type="compositionally biased region" description="Polar residues" evidence="10">
    <location>
        <begin position="197"/>
        <end position="206"/>
    </location>
</feature>
<evidence type="ECO:0000313" key="14">
    <source>
        <dbReference type="EMBL" id="KAF2740320.1"/>
    </source>
</evidence>
<feature type="transmembrane region" description="Helical" evidence="11">
    <location>
        <begin position="153"/>
        <end position="174"/>
    </location>
</feature>
<comment type="caution">
    <text evidence="9">Lacks conserved residue(s) required for the propagation of feature annotation.</text>
</comment>
<feature type="region of interest" description="Disordered" evidence="10">
    <location>
        <begin position="107"/>
        <end position="141"/>
    </location>
</feature>
<dbReference type="GO" id="GO:0098552">
    <property type="term" value="C:side of membrane"/>
    <property type="evidence" value="ECO:0007669"/>
    <property type="project" value="UniProtKB-KW"/>
</dbReference>
<evidence type="ECO:0000256" key="8">
    <source>
        <dbReference type="ARBA" id="ARBA00023288"/>
    </source>
</evidence>
<name>A0A9P4RAJ0_9PLEO</name>
<evidence type="ECO:0000256" key="1">
    <source>
        <dbReference type="ARBA" id="ARBA00004589"/>
    </source>
</evidence>
<comment type="caution">
    <text evidence="14">The sequence shown here is derived from an EMBL/GenBank/DDBJ whole genome shotgun (WGS) entry which is preliminary data.</text>
</comment>
<accession>A0A9P4RAJ0</accession>